<dbReference type="InterPro" id="IPR051480">
    <property type="entry name" value="Endocytic_GEF_Adapter"/>
</dbReference>
<feature type="domain" description="DH" evidence="3">
    <location>
        <begin position="213"/>
        <end position="292"/>
    </location>
</feature>
<dbReference type="Pfam" id="PF00621">
    <property type="entry name" value="RhoGEF"/>
    <property type="match status" value="1"/>
</dbReference>
<dbReference type="GO" id="GO:0035025">
    <property type="term" value="P:positive regulation of Rho protein signal transduction"/>
    <property type="evidence" value="ECO:0007669"/>
    <property type="project" value="TreeGrafter"/>
</dbReference>
<keyword evidence="2" id="KW-0963">Cytoplasm</keyword>
<dbReference type="PROSITE" id="PS50010">
    <property type="entry name" value="DH_2"/>
    <property type="match status" value="1"/>
</dbReference>
<keyword evidence="5" id="KW-1185">Reference proteome</keyword>
<comment type="caution">
    <text evidence="4">The sequence shown here is derived from an EMBL/GenBank/DDBJ whole genome shotgun (WGS) entry which is preliminary data.</text>
</comment>
<dbReference type="Pfam" id="PF00788">
    <property type="entry name" value="RA"/>
    <property type="match status" value="1"/>
</dbReference>
<protein>
    <recommendedName>
        <fullName evidence="3">DH domain-containing protein</fullName>
    </recommendedName>
</protein>
<dbReference type="SUPFAM" id="SSF50729">
    <property type="entry name" value="PH domain-like"/>
    <property type="match status" value="1"/>
</dbReference>
<dbReference type="GO" id="GO:0005737">
    <property type="term" value="C:cytoplasm"/>
    <property type="evidence" value="ECO:0007669"/>
    <property type="project" value="UniProtKB-SubCell"/>
</dbReference>
<dbReference type="GO" id="GO:0007165">
    <property type="term" value="P:signal transduction"/>
    <property type="evidence" value="ECO:0007669"/>
    <property type="project" value="InterPro"/>
</dbReference>
<dbReference type="SUPFAM" id="SSF48065">
    <property type="entry name" value="DBL homology domain (DH-domain)"/>
    <property type="match status" value="1"/>
</dbReference>
<dbReference type="AlphaFoldDB" id="A0A1Y2BV47"/>
<dbReference type="InterPro" id="IPR000159">
    <property type="entry name" value="RA_dom"/>
</dbReference>
<evidence type="ECO:0000256" key="1">
    <source>
        <dbReference type="ARBA" id="ARBA00004496"/>
    </source>
</evidence>
<dbReference type="Gene3D" id="3.10.20.90">
    <property type="entry name" value="Phosphatidylinositol 3-kinase Catalytic Subunit, Chain A, domain 1"/>
    <property type="match status" value="1"/>
</dbReference>
<accession>A0A1Y2BV47</accession>
<dbReference type="Proteomes" id="UP000193920">
    <property type="component" value="Unassembled WGS sequence"/>
</dbReference>
<proteinExistence type="predicted"/>
<dbReference type="PANTHER" id="PTHR46006">
    <property type="entry name" value="RHO GUANINE NUCLEOTIDE EXCHANGE FACTOR AT 64C, ISOFORM A"/>
    <property type="match status" value="1"/>
</dbReference>
<reference evidence="4 5" key="1">
    <citation type="submission" date="2016-08" db="EMBL/GenBank/DDBJ databases">
        <title>A Parts List for Fungal Cellulosomes Revealed by Comparative Genomics.</title>
        <authorList>
            <consortium name="DOE Joint Genome Institute"/>
            <person name="Haitjema C.H."/>
            <person name="Gilmore S.P."/>
            <person name="Henske J.K."/>
            <person name="Solomon K.V."/>
            <person name="De Groot R."/>
            <person name="Kuo A."/>
            <person name="Mondo S.J."/>
            <person name="Salamov A.A."/>
            <person name="Labutti K."/>
            <person name="Zhao Z."/>
            <person name="Chiniquy J."/>
            <person name="Barry K."/>
            <person name="Brewer H.M."/>
            <person name="Purvine S.O."/>
            <person name="Wright A.T."/>
            <person name="Boxma B."/>
            <person name="Van Alen T."/>
            <person name="Hackstein J.H."/>
            <person name="Baker S.E."/>
            <person name="Grigoriev I.V."/>
            <person name="O'Malley M.A."/>
        </authorList>
    </citation>
    <scope>NUCLEOTIDE SEQUENCE [LARGE SCALE GENOMIC DNA]</scope>
    <source>
        <strain evidence="4 5">G1</strain>
    </source>
</reference>
<sequence length="529" mass="62710">MPINYFPSVDIIKIIIEYLINIGVDIEVIVNSKVLHQIKFKKKREIISQLSYNDNNNTFNKKTVKSLKLQNDENIDETIQKIKEKIISIKNEIKLEESIQSGAERKLKQISLIEINVKYEDENVSNMEIETKIKMNESTPKDDIIQNILKKFKIGGDSKNYILYYTSETNDLIELEDSESPLKTITNITNTKFILKYINYNNEKEPDNSNSEKLKRIEYEIYDTEKNYIEKLIQLKIFFIEPIRQYQIFQEKFIKIIFDNILDIFEYHKPMHRITRYSILFKRLASHINNPFHKVNTLLSNINEEMKKINITVGEVENKKKLLNIEETLDWNSVFFKFNIACDNRILINSQEFNLIDKYAHINKVNVYAFNDMLLVVRMKKNTPVLCIPPLTIKNIIQINQNQNNVYLLQAESYYHKNEWLKKINSIKRAFCLALYKSKNQSSVIIKNRSRLNSFSESLFNNDLISNNSKRFFSSIFEKKVMRRRSFTSVVNYVLNQQSFLKQHSLKRSETFYKTFDLSKNESDTNSII</sequence>
<dbReference type="PANTHER" id="PTHR46006:SF6">
    <property type="entry name" value="INTERSECTIN-2 ISOFORM X1"/>
    <property type="match status" value="1"/>
</dbReference>
<evidence type="ECO:0000313" key="5">
    <source>
        <dbReference type="Proteomes" id="UP000193920"/>
    </source>
</evidence>
<gene>
    <name evidence="4" type="ORF">LY90DRAFT_623840</name>
</gene>
<dbReference type="GO" id="GO:0005085">
    <property type="term" value="F:guanyl-nucleotide exchange factor activity"/>
    <property type="evidence" value="ECO:0007669"/>
    <property type="project" value="InterPro"/>
</dbReference>
<dbReference type="InterPro" id="IPR035899">
    <property type="entry name" value="DBL_dom_sf"/>
</dbReference>
<dbReference type="OrthoDB" id="1716625at2759"/>
<comment type="subcellular location">
    <subcellularLocation>
        <location evidence="1">Cytoplasm</location>
    </subcellularLocation>
</comment>
<evidence type="ECO:0000259" key="3">
    <source>
        <dbReference type="PROSITE" id="PS50010"/>
    </source>
</evidence>
<evidence type="ECO:0000313" key="4">
    <source>
        <dbReference type="EMBL" id="ORY38507.1"/>
    </source>
</evidence>
<name>A0A1Y2BV47_9FUNG</name>
<evidence type="ECO:0000256" key="2">
    <source>
        <dbReference type="ARBA" id="ARBA00022490"/>
    </source>
</evidence>
<organism evidence="4 5">
    <name type="scientific">Neocallimastix californiae</name>
    <dbReference type="NCBI Taxonomy" id="1754190"/>
    <lineage>
        <taxon>Eukaryota</taxon>
        <taxon>Fungi</taxon>
        <taxon>Fungi incertae sedis</taxon>
        <taxon>Chytridiomycota</taxon>
        <taxon>Chytridiomycota incertae sedis</taxon>
        <taxon>Neocallimastigomycetes</taxon>
        <taxon>Neocallimastigales</taxon>
        <taxon>Neocallimastigaceae</taxon>
        <taxon>Neocallimastix</taxon>
    </lineage>
</organism>
<dbReference type="EMBL" id="MCOG01000136">
    <property type="protein sequence ID" value="ORY38507.1"/>
    <property type="molecule type" value="Genomic_DNA"/>
</dbReference>
<dbReference type="InterPro" id="IPR000219">
    <property type="entry name" value="DH_dom"/>
</dbReference>
<dbReference type="Gene3D" id="1.20.900.10">
    <property type="entry name" value="Dbl homology (DH) domain"/>
    <property type="match status" value="2"/>
</dbReference>